<organism evidence="1">
    <name type="scientific">candidate division WOR-3 bacterium</name>
    <dbReference type="NCBI Taxonomy" id="2052148"/>
    <lineage>
        <taxon>Bacteria</taxon>
        <taxon>Bacteria division WOR-3</taxon>
    </lineage>
</organism>
<evidence type="ECO:0000313" key="1">
    <source>
        <dbReference type="EMBL" id="HGB35807.1"/>
    </source>
</evidence>
<gene>
    <name evidence="1" type="ORF">ENV38_02725</name>
</gene>
<proteinExistence type="predicted"/>
<comment type="caution">
    <text evidence="1">The sequence shown here is derived from an EMBL/GenBank/DDBJ whole genome shotgun (WGS) entry which is preliminary data.</text>
</comment>
<name>A0A7V3KN72_UNCW3</name>
<dbReference type="AlphaFoldDB" id="A0A7V3KN72"/>
<sequence>MKTIRREKEFIVYLQNSLEAQKALKEKGVEFQVLSDEVLKVEVSLSRKDYLSFIISNFEVLNIEKKDLDLEAIFKELYSRVKNN</sequence>
<reference evidence="1" key="1">
    <citation type="journal article" date="2020" name="mSystems">
        <title>Genome- and Community-Level Interaction Insights into Carbon Utilization and Element Cycling Functions of Hydrothermarchaeota in Hydrothermal Sediment.</title>
        <authorList>
            <person name="Zhou Z."/>
            <person name="Liu Y."/>
            <person name="Xu W."/>
            <person name="Pan J."/>
            <person name="Luo Z.H."/>
            <person name="Li M."/>
        </authorList>
    </citation>
    <scope>NUCLEOTIDE SEQUENCE [LARGE SCALE GENOMIC DNA]</scope>
    <source>
        <strain evidence="1">SpSt-754</strain>
    </source>
</reference>
<dbReference type="EMBL" id="DTGD01000103">
    <property type="protein sequence ID" value="HGB35807.1"/>
    <property type="molecule type" value="Genomic_DNA"/>
</dbReference>
<accession>A0A7V3KN72</accession>
<protein>
    <submittedName>
        <fullName evidence="1">Uncharacterized protein</fullName>
    </submittedName>
</protein>